<dbReference type="Gene3D" id="2.60.120.590">
    <property type="entry name" value="Alpha-ketoglutarate-dependent dioxygenase AlkB-like"/>
    <property type="match status" value="1"/>
</dbReference>
<evidence type="ECO:0000313" key="4">
    <source>
        <dbReference type="Proteomes" id="UP000813824"/>
    </source>
</evidence>
<dbReference type="OrthoDB" id="2163491at2759"/>
<dbReference type="GO" id="GO:0008198">
    <property type="term" value="F:ferrous iron binding"/>
    <property type="evidence" value="ECO:0007669"/>
    <property type="project" value="TreeGrafter"/>
</dbReference>
<evidence type="ECO:0000259" key="2">
    <source>
        <dbReference type="Pfam" id="PF13532"/>
    </source>
</evidence>
<evidence type="ECO:0000313" key="3">
    <source>
        <dbReference type="EMBL" id="KAH8107752.1"/>
    </source>
</evidence>
<name>A0A8K0UZL6_9AGAR</name>
<feature type="binding site" evidence="1">
    <location>
        <position position="544"/>
    </location>
    <ligand>
        <name>2-oxoglutarate</name>
        <dbReference type="ChEBI" id="CHEBI:16810"/>
    </ligand>
</feature>
<feature type="binding site" evidence="1">
    <location>
        <position position="469"/>
    </location>
    <ligand>
        <name>2-oxoglutarate</name>
        <dbReference type="ChEBI" id="CHEBI:16810"/>
    </ligand>
</feature>
<dbReference type="InterPro" id="IPR027450">
    <property type="entry name" value="AlkB-like"/>
</dbReference>
<comment type="caution">
    <text evidence="3">The sequence shown here is derived from an EMBL/GenBank/DDBJ whole genome shotgun (WGS) entry which is preliminary data.</text>
</comment>
<dbReference type="Proteomes" id="UP000813824">
    <property type="component" value="Unassembled WGS sequence"/>
</dbReference>
<dbReference type="GO" id="GO:0006307">
    <property type="term" value="P:DNA alkylation repair"/>
    <property type="evidence" value="ECO:0007669"/>
    <property type="project" value="TreeGrafter"/>
</dbReference>
<dbReference type="PANTHER" id="PTHR31573">
    <property type="entry name" value="ALPHA-KETOGLUTARATE-DEPENDENT DIOXYGENASE ALKB HOMOLOG 2"/>
    <property type="match status" value="1"/>
</dbReference>
<sequence>MVKGYLLSAFSANRDIFHNHGKLIVSHGGGRGSETLNNKTLQKGPVLASDQLAEDKSVRALLRTMELKRPLALLIDDKYSLFPYDLHSRGCAYAVLGFYRIAHAWGTCFSRLNTLSLGLRTSFCLAEKQNASGSNGQVVRYKFAFQWCQEQGDPWWWNEPGTTASHDAAVVPLLENIIAPPTPPSPTSIPGPDPTCQSCGGASPQVYSEGWMCLKPNCPAFFTLDGHAPPVSLSYANTFVQPVPFAQLDLGDIRPPQPTSHPQDGLLTTRHSCRGWHCRKCGRFSSRFKWENWECRNCGNVAEVHGDHRIAAEFRHQVQGEHFIQHRHAARSGIIKSNTQMYNYGRGFSTFVTFTLPHSRGKIHVIFSSPFANRTADGILGMYQDEAVKGKLRFRRWPLRSHKCRGTLLTNYFSQNTGEEYHYVAGTENTVPWEKAPGAVIAARALINERMKQALGLDYEFNEVLSAGYMEKQKMAFHSDAERGLGTTVASLSLGASAYMHFRLHAQFTKELPEDCSREVLSLYLRHGDVVVMEGADIQKYYEHTVVPLNFRIAATARYIDSSNHQ</sequence>
<organism evidence="3 4">
    <name type="scientific">Cristinia sonorae</name>
    <dbReference type="NCBI Taxonomy" id="1940300"/>
    <lineage>
        <taxon>Eukaryota</taxon>
        <taxon>Fungi</taxon>
        <taxon>Dikarya</taxon>
        <taxon>Basidiomycota</taxon>
        <taxon>Agaricomycotina</taxon>
        <taxon>Agaricomycetes</taxon>
        <taxon>Agaricomycetidae</taxon>
        <taxon>Agaricales</taxon>
        <taxon>Pleurotineae</taxon>
        <taxon>Stephanosporaceae</taxon>
        <taxon>Cristinia</taxon>
    </lineage>
</organism>
<dbReference type="InterPro" id="IPR037151">
    <property type="entry name" value="AlkB-like_sf"/>
</dbReference>
<keyword evidence="4" id="KW-1185">Reference proteome</keyword>
<reference evidence="3" key="1">
    <citation type="journal article" date="2021" name="New Phytol.">
        <title>Evolutionary innovations through gain and loss of genes in the ectomycorrhizal Boletales.</title>
        <authorList>
            <person name="Wu G."/>
            <person name="Miyauchi S."/>
            <person name="Morin E."/>
            <person name="Kuo A."/>
            <person name="Drula E."/>
            <person name="Varga T."/>
            <person name="Kohler A."/>
            <person name="Feng B."/>
            <person name="Cao Y."/>
            <person name="Lipzen A."/>
            <person name="Daum C."/>
            <person name="Hundley H."/>
            <person name="Pangilinan J."/>
            <person name="Johnson J."/>
            <person name="Barry K."/>
            <person name="LaButti K."/>
            <person name="Ng V."/>
            <person name="Ahrendt S."/>
            <person name="Min B."/>
            <person name="Choi I.G."/>
            <person name="Park H."/>
            <person name="Plett J.M."/>
            <person name="Magnuson J."/>
            <person name="Spatafora J.W."/>
            <person name="Nagy L.G."/>
            <person name="Henrissat B."/>
            <person name="Grigoriev I.V."/>
            <person name="Yang Z.L."/>
            <person name="Xu J."/>
            <person name="Martin F.M."/>
        </authorList>
    </citation>
    <scope>NUCLEOTIDE SEQUENCE</scope>
    <source>
        <strain evidence="3">KKN 215</strain>
    </source>
</reference>
<feature type="binding site" evidence="1">
    <location>
        <position position="478"/>
    </location>
    <ligand>
        <name>2-oxoglutarate</name>
        <dbReference type="ChEBI" id="CHEBI:16810"/>
    </ligand>
</feature>
<protein>
    <recommendedName>
        <fullName evidence="2">Alpha-ketoglutarate-dependent dioxygenase AlkB-like domain-containing protein</fullName>
    </recommendedName>
</protein>
<dbReference type="Pfam" id="PF13532">
    <property type="entry name" value="2OG-FeII_Oxy_2"/>
    <property type="match status" value="1"/>
</dbReference>
<feature type="domain" description="Alpha-ketoglutarate-dependent dioxygenase AlkB-like" evidence="2">
    <location>
        <begin position="413"/>
        <end position="548"/>
    </location>
</feature>
<dbReference type="InterPro" id="IPR032852">
    <property type="entry name" value="ALKBH2"/>
</dbReference>
<proteinExistence type="predicted"/>
<gene>
    <name evidence="3" type="ORF">BXZ70DRAFT_9324</name>
</gene>
<dbReference type="EMBL" id="JAEVFJ010000001">
    <property type="protein sequence ID" value="KAH8107752.1"/>
    <property type="molecule type" value="Genomic_DNA"/>
</dbReference>
<dbReference type="GO" id="GO:0035516">
    <property type="term" value="F:broad specificity oxidative DNA demethylase activity"/>
    <property type="evidence" value="ECO:0007669"/>
    <property type="project" value="TreeGrafter"/>
</dbReference>
<accession>A0A8K0UZL6</accession>
<dbReference type="AlphaFoldDB" id="A0A8K0UZL6"/>
<dbReference type="PANTHER" id="PTHR31573:SF4">
    <property type="entry name" value="FE2OG DIOXYGENASE DOMAIN-CONTAINING PROTEIN"/>
    <property type="match status" value="1"/>
</dbReference>
<dbReference type="SUPFAM" id="SSF51197">
    <property type="entry name" value="Clavaminate synthase-like"/>
    <property type="match status" value="1"/>
</dbReference>
<evidence type="ECO:0000256" key="1">
    <source>
        <dbReference type="PIRSR" id="PIRSR632852-1"/>
    </source>
</evidence>
<dbReference type="GO" id="GO:0051747">
    <property type="term" value="F:cytosine C-5 DNA demethylase activity"/>
    <property type="evidence" value="ECO:0007669"/>
    <property type="project" value="TreeGrafter"/>
</dbReference>